<proteinExistence type="predicted"/>
<dbReference type="Proteomes" id="UP000002630">
    <property type="component" value="Unassembled WGS sequence"/>
</dbReference>
<feature type="region of interest" description="Disordered" evidence="1">
    <location>
        <begin position="17"/>
        <end position="80"/>
    </location>
</feature>
<gene>
    <name evidence="2" type="ORF">Esi_0037_0068</name>
</gene>
<dbReference type="InParanoid" id="D8LLM4"/>
<dbReference type="AlphaFoldDB" id="D8LLM4"/>
<protein>
    <submittedName>
        <fullName evidence="2">Uncharacterized protein</fullName>
    </submittedName>
</protein>
<evidence type="ECO:0000313" key="2">
    <source>
        <dbReference type="EMBL" id="CBN74655.1"/>
    </source>
</evidence>
<reference evidence="2 3" key="1">
    <citation type="journal article" date="2010" name="Nature">
        <title>The Ectocarpus genome and the independent evolution of multicellularity in brown algae.</title>
        <authorList>
            <person name="Cock J.M."/>
            <person name="Sterck L."/>
            <person name="Rouze P."/>
            <person name="Scornet D."/>
            <person name="Allen A.E."/>
            <person name="Amoutzias G."/>
            <person name="Anthouard V."/>
            <person name="Artiguenave F."/>
            <person name="Aury J.M."/>
            <person name="Badger J.H."/>
            <person name="Beszteri B."/>
            <person name="Billiau K."/>
            <person name="Bonnet E."/>
            <person name="Bothwell J.H."/>
            <person name="Bowler C."/>
            <person name="Boyen C."/>
            <person name="Brownlee C."/>
            <person name="Carrano C.J."/>
            <person name="Charrier B."/>
            <person name="Cho G.Y."/>
            <person name="Coelho S.M."/>
            <person name="Collen J."/>
            <person name="Corre E."/>
            <person name="Da Silva C."/>
            <person name="Delage L."/>
            <person name="Delaroque N."/>
            <person name="Dittami S.M."/>
            <person name="Doulbeau S."/>
            <person name="Elias M."/>
            <person name="Farnham G."/>
            <person name="Gachon C.M."/>
            <person name="Gschloessl B."/>
            <person name="Heesch S."/>
            <person name="Jabbari K."/>
            <person name="Jubin C."/>
            <person name="Kawai H."/>
            <person name="Kimura K."/>
            <person name="Kloareg B."/>
            <person name="Kupper F.C."/>
            <person name="Lang D."/>
            <person name="Le Bail A."/>
            <person name="Leblanc C."/>
            <person name="Lerouge P."/>
            <person name="Lohr M."/>
            <person name="Lopez P.J."/>
            <person name="Martens C."/>
            <person name="Maumus F."/>
            <person name="Michel G."/>
            <person name="Miranda-Saavedra D."/>
            <person name="Morales J."/>
            <person name="Moreau H."/>
            <person name="Motomura T."/>
            <person name="Nagasato C."/>
            <person name="Napoli C.A."/>
            <person name="Nelson D.R."/>
            <person name="Nyvall-Collen P."/>
            <person name="Peters A.F."/>
            <person name="Pommier C."/>
            <person name="Potin P."/>
            <person name="Poulain J."/>
            <person name="Quesneville H."/>
            <person name="Read B."/>
            <person name="Rensing S.A."/>
            <person name="Ritter A."/>
            <person name="Rousvoal S."/>
            <person name="Samanta M."/>
            <person name="Samson G."/>
            <person name="Schroeder D.C."/>
            <person name="Segurens B."/>
            <person name="Strittmatter M."/>
            <person name="Tonon T."/>
            <person name="Tregear J.W."/>
            <person name="Valentin K."/>
            <person name="von Dassow P."/>
            <person name="Yamagishi T."/>
            <person name="Van de Peer Y."/>
            <person name="Wincker P."/>
        </authorList>
    </citation>
    <scope>NUCLEOTIDE SEQUENCE [LARGE SCALE GENOMIC DNA]</scope>
    <source>
        <strain evidence="3">Ec32 / CCAP1310/4</strain>
    </source>
</reference>
<feature type="compositionally biased region" description="Basic and acidic residues" evidence="1">
    <location>
        <begin position="58"/>
        <end position="71"/>
    </location>
</feature>
<evidence type="ECO:0000256" key="1">
    <source>
        <dbReference type="SAM" id="MobiDB-lite"/>
    </source>
</evidence>
<dbReference type="EMBL" id="FN649760">
    <property type="protein sequence ID" value="CBN74655.1"/>
    <property type="molecule type" value="Genomic_DNA"/>
</dbReference>
<name>D8LLM4_ECTSI</name>
<evidence type="ECO:0000313" key="3">
    <source>
        <dbReference type="Proteomes" id="UP000002630"/>
    </source>
</evidence>
<keyword evidence="3" id="KW-1185">Reference proteome</keyword>
<sequence length="124" mass="13980">MELFKGFKQTQVIRAVADKGKRPENPQGASASPDVVPLMEQRWKQDPADRPYGFGPVVRDKRTEEEREHEPPMVVGRMSDSDDLEVAKNLLNQADGLQQQGKYCDADSPYLRVIEIQEKMPGPA</sequence>
<accession>D8LLM4</accession>
<organism evidence="2 3">
    <name type="scientific">Ectocarpus siliculosus</name>
    <name type="common">Brown alga</name>
    <name type="synonym">Conferva siliculosa</name>
    <dbReference type="NCBI Taxonomy" id="2880"/>
    <lineage>
        <taxon>Eukaryota</taxon>
        <taxon>Sar</taxon>
        <taxon>Stramenopiles</taxon>
        <taxon>Ochrophyta</taxon>
        <taxon>PX clade</taxon>
        <taxon>Phaeophyceae</taxon>
        <taxon>Ectocarpales</taxon>
        <taxon>Ectocarpaceae</taxon>
        <taxon>Ectocarpus</taxon>
    </lineage>
</organism>